<gene>
    <name evidence="2" type="ORF">HD841_000047</name>
</gene>
<proteinExistence type="predicted"/>
<comment type="caution">
    <text evidence="2">The sequence shown here is derived from an EMBL/GenBank/DDBJ whole genome shotgun (WGS) entry which is preliminary data.</text>
</comment>
<name>A0A7Y9JYY4_9SPHN</name>
<dbReference type="AlphaFoldDB" id="A0A7Y9JYY4"/>
<keyword evidence="1" id="KW-0812">Transmembrane</keyword>
<keyword evidence="1" id="KW-0472">Membrane</keyword>
<organism evidence="2 3">
    <name type="scientific">Sphingomonas melonis</name>
    <dbReference type="NCBI Taxonomy" id="152682"/>
    <lineage>
        <taxon>Bacteria</taxon>
        <taxon>Pseudomonadati</taxon>
        <taxon>Pseudomonadota</taxon>
        <taxon>Alphaproteobacteria</taxon>
        <taxon>Sphingomonadales</taxon>
        <taxon>Sphingomonadaceae</taxon>
        <taxon>Sphingomonas</taxon>
    </lineage>
</organism>
<reference evidence="2 3" key="2">
    <citation type="submission" date="2020-08" db="EMBL/GenBank/DDBJ databases">
        <title>The Agave Microbiome: Exploring the role of microbial communities in plant adaptations to desert environments.</title>
        <authorList>
            <person name="Partida-Martinez L.P."/>
        </authorList>
    </citation>
    <scope>NUCLEOTIDE SEQUENCE [LARGE SCALE GENOMIC DNA]</scope>
    <source>
        <strain evidence="2 3">AS2.3</strain>
    </source>
</reference>
<keyword evidence="1" id="KW-1133">Transmembrane helix</keyword>
<sequence length="44" mass="5073">MTPDEQDLIRQRQRSRARVMALLLGAFVILIFAIALTKIRQGMM</sequence>
<feature type="transmembrane region" description="Helical" evidence="1">
    <location>
        <begin position="21"/>
        <end position="39"/>
    </location>
</feature>
<dbReference type="RefSeq" id="WP_257015162.1">
    <property type="nucleotide sequence ID" value="NZ_JACCBY010000001.1"/>
</dbReference>
<evidence type="ECO:0000313" key="2">
    <source>
        <dbReference type="EMBL" id="NYD88278.1"/>
    </source>
</evidence>
<accession>A0A7Y9JYY4</accession>
<protein>
    <submittedName>
        <fullName evidence="2">Uncharacterized protein</fullName>
    </submittedName>
</protein>
<dbReference type="EMBL" id="JACCBY010000001">
    <property type="protein sequence ID" value="NYD88278.1"/>
    <property type="molecule type" value="Genomic_DNA"/>
</dbReference>
<evidence type="ECO:0000313" key="3">
    <source>
        <dbReference type="Proteomes" id="UP000517753"/>
    </source>
</evidence>
<reference evidence="2 3" key="1">
    <citation type="submission" date="2020-07" db="EMBL/GenBank/DDBJ databases">
        <authorList>
            <person name="Partida-Martinez L."/>
            <person name="Huntemann M."/>
            <person name="Clum A."/>
            <person name="Wang J."/>
            <person name="Palaniappan K."/>
            <person name="Ritter S."/>
            <person name="Chen I.-M."/>
            <person name="Stamatis D."/>
            <person name="Reddy T."/>
            <person name="O'Malley R."/>
            <person name="Daum C."/>
            <person name="Shapiro N."/>
            <person name="Ivanova N."/>
            <person name="Kyrpides N."/>
            <person name="Woyke T."/>
        </authorList>
    </citation>
    <scope>NUCLEOTIDE SEQUENCE [LARGE SCALE GENOMIC DNA]</scope>
    <source>
        <strain evidence="2 3">AS2.3</strain>
    </source>
</reference>
<evidence type="ECO:0000256" key="1">
    <source>
        <dbReference type="SAM" id="Phobius"/>
    </source>
</evidence>
<dbReference type="Proteomes" id="UP000517753">
    <property type="component" value="Unassembled WGS sequence"/>
</dbReference>
<keyword evidence="3" id="KW-1185">Reference proteome</keyword>